<feature type="compositionally biased region" description="Acidic residues" evidence="1">
    <location>
        <begin position="50"/>
        <end position="86"/>
    </location>
</feature>
<evidence type="ECO:0000313" key="3">
    <source>
        <dbReference type="EMBL" id="KAG2322090.1"/>
    </source>
</evidence>
<dbReference type="Proteomes" id="UP000886595">
    <property type="component" value="Unassembled WGS sequence"/>
</dbReference>
<feature type="region of interest" description="Disordered" evidence="1">
    <location>
        <begin position="1"/>
        <end position="133"/>
    </location>
</feature>
<dbReference type="EMBL" id="JAAMPC010000003">
    <property type="protein sequence ID" value="KAG2322090.1"/>
    <property type="molecule type" value="Genomic_DNA"/>
</dbReference>
<proteinExistence type="predicted"/>
<sequence length="220" mass="25324">MGRHWRNGKDKEVPDVEKPESVENEKGGPQVKESNRDVDVSNENPNEDAIPNEDGDADRNEDEENANSDESPIEDANPEEKSEEEAQTWMEMEYKERKRGQEVANEVDQNNRGGEGPSDLGRDGGSSSETESEGVDFMAVHVLRPWQPGQDVGCKYFCWYDVEDGTNWQRLALLEARDEIREKDRVIKQLKQTILQMRSDLGKNDENEDEILRKFEEFYV</sequence>
<dbReference type="Pfam" id="PF25464">
    <property type="entry name" value="DUF7900"/>
    <property type="match status" value="1"/>
</dbReference>
<evidence type="ECO:0000259" key="2">
    <source>
        <dbReference type="Pfam" id="PF25464"/>
    </source>
</evidence>
<name>A0A8X8B485_BRACI</name>
<dbReference type="AlphaFoldDB" id="A0A8X8B485"/>
<reference evidence="3 4" key="1">
    <citation type="submission" date="2020-02" db="EMBL/GenBank/DDBJ databases">
        <authorList>
            <person name="Ma Q."/>
            <person name="Huang Y."/>
            <person name="Song X."/>
            <person name="Pei D."/>
        </authorList>
    </citation>
    <scope>NUCLEOTIDE SEQUENCE [LARGE SCALE GENOMIC DNA]</scope>
    <source>
        <strain evidence="3">Sxm20200214</strain>
        <tissue evidence="3">Leaf</tissue>
    </source>
</reference>
<keyword evidence="4" id="KW-1185">Reference proteome</keyword>
<dbReference type="InterPro" id="IPR057222">
    <property type="entry name" value="DUF7900"/>
</dbReference>
<feature type="compositionally biased region" description="Basic and acidic residues" evidence="1">
    <location>
        <begin position="7"/>
        <end position="26"/>
    </location>
</feature>
<feature type="domain" description="DUF7900" evidence="2">
    <location>
        <begin position="168"/>
        <end position="217"/>
    </location>
</feature>
<gene>
    <name evidence="3" type="ORF">Bca52824_015303</name>
</gene>
<comment type="caution">
    <text evidence="3">The sequence shown here is derived from an EMBL/GenBank/DDBJ whole genome shotgun (WGS) entry which is preliminary data.</text>
</comment>
<evidence type="ECO:0000313" key="4">
    <source>
        <dbReference type="Proteomes" id="UP000886595"/>
    </source>
</evidence>
<protein>
    <recommendedName>
        <fullName evidence="2">DUF7900 domain-containing protein</fullName>
    </recommendedName>
</protein>
<accession>A0A8X8B485</accession>
<feature type="compositionally biased region" description="Basic and acidic residues" evidence="1">
    <location>
        <begin position="92"/>
        <end position="101"/>
    </location>
</feature>
<organism evidence="3 4">
    <name type="scientific">Brassica carinata</name>
    <name type="common">Ethiopian mustard</name>
    <name type="synonym">Abyssinian cabbage</name>
    <dbReference type="NCBI Taxonomy" id="52824"/>
    <lineage>
        <taxon>Eukaryota</taxon>
        <taxon>Viridiplantae</taxon>
        <taxon>Streptophyta</taxon>
        <taxon>Embryophyta</taxon>
        <taxon>Tracheophyta</taxon>
        <taxon>Spermatophyta</taxon>
        <taxon>Magnoliopsida</taxon>
        <taxon>eudicotyledons</taxon>
        <taxon>Gunneridae</taxon>
        <taxon>Pentapetalae</taxon>
        <taxon>rosids</taxon>
        <taxon>malvids</taxon>
        <taxon>Brassicales</taxon>
        <taxon>Brassicaceae</taxon>
        <taxon>Brassiceae</taxon>
        <taxon>Brassica</taxon>
    </lineage>
</organism>
<evidence type="ECO:0000256" key="1">
    <source>
        <dbReference type="SAM" id="MobiDB-lite"/>
    </source>
</evidence>